<accession>A0A9N9PCM3</accession>
<dbReference type="SUPFAM" id="SSF53098">
    <property type="entry name" value="Ribonuclease H-like"/>
    <property type="match status" value="1"/>
</dbReference>
<dbReference type="InterPro" id="IPR007021">
    <property type="entry name" value="DUF659"/>
</dbReference>
<comment type="caution">
    <text evidence="3">The sequence shown here is derived from an EMBL/GenBank/DDBJ whole genome shotgun (WGS) entry which is preliminary data.</text>
</comment>
<protein>
    <submittedName>
        <fullName evidence="3">19896_t:CDS:1</fullName>
    </submittedName>
</protein>
<feature type="compositionally biased region" description="Acidic residues" evidence="1">
    <location>
        <begin position="465"/>
        <end position="476"/>
    </location>
</feature>
<dbReference type="EMBL" id="CAJVQA010033190">
    <property type="protein sequence ID" value="CAG8804136.1"/>
    <property type="molecule type" value="Genomic_DNA"/>
</dbReference>
<evidence type="ECO:0000259" key="2">
    <source>
        <dbReference type="Pfam" id="PF04937"/>
    </source>
</evidence>
<proteinExistence type="predicted"/>
<dbReference type="AlphaFoldDB" id="A0A9N9PCM3"/>
<name>A0A9N9PCM3_9GLOM</name>
<keyword evidence="4" id="KW-1185">Reference proteome</keyword>
<dbReference type="InterPro" id="IPR012337">
    <property type="entry name" value="RNaseH-like_sf"/>
</dbReference>
<dbReference type="Pfam" id="PF04937">
    <property type="entry name" value="DUF659"/>
    <property type="match status" value="1"/>
</dbReference>
<dbReference type="OrthoDB" id="2445699at2759"/>
<sequence length="571" mass="67250">NDKKKLETLLVRATVTAGFSLRWVQNKEVRELFEFLNPTLKLPGRQTLGGRILNKEVKRLEDNMVIKLKNNSVGPMLAFDGWTNIINQNIIGAVFITPEGEVLVWKGMDISGEREMWREVIEKIELMFSEIIQMGVKLIAVICDSASSYATARRRLRLKYIDISFLPCYAHQMNLFVGEIFKESIEFRQTAANAIKVAVYFHSVQHKYFIDKLRDLQNEFYKKYISLATLTSKFDPLEPLNDDSLYLPENITSILLDENKARLHEVLHGFGYFVEFWKRYEDLEFGQQILNRLESRWREWEQPLLLLSWLLYPNYQMKKFKSNVANLNHVYLSKWLIYYYEAWSHNKSRSILREYENFRRGAFPFDNQSINHFKDGVFEFWSWATPTAKELAFVVQRIFGICINAALVERLCSCMGFLHMNRRCRLHYKKALNMSKLRASITYQHQLDDKELCNSEEESKGELSSDIEELSSDIEEQPSNKKDREELKGLKDDEDLDEYVENFNGFVDEWEELFDQEEKAQKDADADLNYDLEVDINDYLLNQTHPAMEIEAKWNICEIFINGLDAPFNIK</sequence>
<evidence type="ECO:0000313" key="3">
    <source>
        <dbReference type="EMBL" id="CAG8804136.1"/>
    </source>
</evidence>
<reference evidence="3" key="1">
    <citation type="submission" date="2021-06" db="EMBL/GenBank/DDBJ databases">
        <authorList>
            <person name="Kallberg Y."/>
            <person name="Tangrot J."/>
            <person name="Rosling A."/>
        </authorList>
    </citation>
    <scope>NUCLEOTIDE SEQUENCE</scope>
    <source>
        <strain evidence="3">FL966</strain>
    </source>
</reference>
<dbReference type="Proteomes" id="UP000789759">
    <property type="component" value="Unassembled WGS sequence"/>
</dbReference>
<evidence type="ECO:0000313" key="4">
    <source>
        <dbReference type="Proteomes" id="UP000789759"/>
    </source>
</evidence>
<feature type="domain" description="DUF659" evidence="2">
    <location>
        <begin position="43"/>
        <end position="182"/>
    </location>
</feature>
<feature type="region of interest" description="Disordered" evidence="1">
    <location>
        <begin position="461"/>
        <end position="486"/>
    </location>
</feature>
<organism evidence="3 4">
    <name type="scientific">Cetraspora pellucida</name>
    <dbReference type="NCBI Taxonomy" id="1433469"/>
    <lineage>
        <taxon>Eukaryota</taxon>
        <taxon>Fungi</taxon>
        <taxon>Fungi incertae sedis</taxon>
        <taxon>Mucoromycota</taxon>
        <taxon>Glomeromycotina</taxon>
        <taxon>Glomeromycetes</taxon>
        <taxon>Diversisporales</taxon>
        <taxon>Gigasporaceae</taxon>
        <taxon>Cetraspora</taxon>
    </lineage>
</organism>
<feature type="non-terminal residue" evidence="3">
    <location>
        <position position="571"/>
    </location>
</feature>
<evidence type="ECO:0000256" key="1">
    <source>
        <dbReference type="SAM" id="MobiDB-lite"/>
    </source>
</evidence>
<gene>
    <name evidence="3" type="ORF">CPELLU_LOCUS17973</name>
</gene>